<proteinExistence type="predicted"/>
<gene>
    <name evidence="2" type="ORF">LZ016_14655</name>
</gene>
<name>A0ABS9VQV1_9SPHN</name>
<dbReference type="Proteomes" id="UP001203058">
    <property type="component" value="Unassembled WGS sequence"/>
</dbReference>
<evidence type="ECO:0000313" key="2">
    <source>
        <dbReference type="EMBL" id="MCH8617336.1"/>
    </source>
</evidence>
<keyword evidence="3" id="KW-1185">Reference proteome</keyword>
<reference evidence="2 3" key="1">
    <citation type="submission" date="2022-03" db="EMBL/GenBank/DDBJ databases">
        <authorList>
            <person name="Jo J.-H."/>
            <person name="Im W.-T."/>
        </authorList>
    </citation>
    <scope>NUCLEOTIDE SEQUENCE [LARGE SCALE GENOMIC DNA]</scope>
    <source>
        <strain evidence="2 3">SM33</strain>
    </source>
</reference>
<evidence type="ECO:0000256" key="1">
    <source>
        <dbReference type="SAM" id="SignalP"/>
    </source>
</evidence>
<feature type="signal peptide" evidence="1">
    <location>
        <begin position="1"/>
        <end position="24"/>
    </location>
</feature>
<organism evidence="2 3">
    <name type="scientific">Sphingomonas telluris</name>
    <dbReference type="NCBI Taxonomy" id="2907998"/>
    <lineage>
        <taxon>Bacteria</taxon>
        <taxon>Pseudomonadati</taxon>
        <taxon>Pseudomonadota</taxon>
        <taxon>Alphaproteobacteria</taxon>
        <taxon>Sphingomonadales</taxon>
        <taxon>Sphingomonadaceae</taxon>
        <taxon>Sphingomonas</taxon>
    </lineage>
</organism>
<keyword evidence="1" id="KW-0732">Signal</keyword>
<dbReference type="RefSeq" id="WP_241448195.1">
    <property type="nucleotide sequence ID" value="NZ_JAKZHW010000002.1"/>
</dbReference>
<sequence>MNARGFSLAAAATVLFAASSGLSAKTTTYDCTAAGGAFSQMTHATGGGNPAISGNVQVKQLGTDSKVLPTATVRVSTKKDFVALQLTPERPDSKKVLVRVRNGTGSEEEFAELGTISLDQPISFRIDLLKNEVRVTAGDQSVTVEQMMRGNPTVALTCSTGSFQFADLSFG</sequence>
<dbReference type="EMBL" id="JAKZHW010000002">
    <property type="protein sequence ID" value="MCH8617336.1"/>
    <property type="molecule type" value="Genomic_DNA"/>
</dbReference>
<comment type="caution">
    <text evidence="2">The sequence shown here is derived from an EMBL/GenBank/DDBJ whole genome shotgun (WGS) entry which is preliminary data.</text>
</comment>
<accession>A0ABS9VQV1</accession>
<protein>
    <recommendedName>
        <fullName evidence="4">Alginate biosynthesis protein AlgF</fullName>
    </recommendedName>
</protein>
<feature type="chain" id="PRO_5046702083" description="Alginate biosynthesis protein AlgF" evidence="1">
    <location>
        <begin position="25"/>
        <end position="171"/>
    </location>
</feature>
<evidence type="ECO:0000313" key="3">
    <source>
        <dbReference type="Proteomes" id="UP001203058"/>
    </source>
</evidence>
<evidence type="ECO:0008006" key="4">
    <source>
        <dbReference type="Google" id="ProtNLM"/>
    </source>
</evidence>